<proteinExistence type="predicted"/>
<evidence type="ECO:0000313" key="2">
    <source>
        <dbReference type="EMBL" id="SFT88683.1"/>
    </source>
</evidence>
<evidence type="ECO:0000256" key="1">
    <source>
        <dbReference type="SAM" id="MobiDB-lite"/>
    </source>
</evidence>
<feature type="region of interest" description="Disordered" evidence="1">
    <location>
        <begin position="16"/>
        <end position="36"/>
    </location>
</feature>
<keyword evidence="3" id="KW-1185">Reference proteome</keyword>
<accession>A0A1I7BND8</accession>
<protein>
    <submittedName>
        <fullName evidence="2">Uncharacterized protein</fullName>
    </submittedName>
</protein>
<reference evidence="2 3" key="1">
    <citation type="submission" date="2016-10" db="EMBL/GenBank/DDBJ databases">
        <authorList>
            <person name="de Groot N.N."/>
        </authorList>
    </citation>
    <scope>NUCLEOTIDE SEQUENCE [LARGE SCALE GENOMIC DNA]</scope>
    <source>
        <strain evidence="2 3">CGMCC 1.10959</strain>
    </source>
</reference>
<dbReference type="EMBL" id="FPAW01000011">
    <property type="protein sequence ID" value="SFT88683.1"/>
    <property type="molecule type" value="Genomic_DNA"/>
</dbReference>
<evidence type="ECO:0000313" key="3">
    <source>
        <dbReference type="Proteomes" id="UP000182466"/>
    </source>
</evidence>
<gene>
    <name evidence="2" type="ORF">SAMN05216236_11146</name>
</gene>
<organism evidence="2 3">
    <name type="scientific">Sedimentitalea nanhaiensis</name>
    <dbReference type="NCBI Taxonomy" id="999627"/>
    <lineage>
        <taxon>Bacteria</taxon>
        <taxon>Pseudomonadati</taxon>
        <taxon>Pseudomonadota</taxon>
        <taxon>Alphaproteobacteria</taxon>
        <taxon>Rhodobacterales</taxon>
        <taxon>Paracoccaceae</taxon>
        <taxon>Sedimentitalea</taxon>
    </lineage>
</organism>
<dbReference type="Proteomes" id="UP000182466">
    <property type="component" value="Unassembled WGS sequence"/>
</dbReference>
<dbReference type="AlphaFoldDB" id="A0A1I7BND8"/>
<sequence>MPRLALFAGRDSTETALGEGMARSRNREYRPSARAF</sequence>
<feature type="compositionally biased region" description="Basic and acidic residues" evidence="1">
    <location>
        <begin position="25"/>
        <end position="36"/>
    </location>
</feature>
<name>A0A1I7BND8_9RHOB</name>